<feature type="domain" description="Sulfatase-modifying factor enzyme-like" evidence="1">
    <location>
        <begin position="297"/>
        <end position="522"/>
    </location>
</feature>
<reference key="2">
    <citation type="submission" date="2011-04" db="EMBL/GenBank/DDBJ databases">
        <title>Complete sequence of chromosome of Haliscomenobacter hydrossis DSM 1100.</title>
        <authorList>
            <consortium name="US DOE Joint Genome Institute (JGI-PGF)"/>
            <person name="Lucas S."/>
            <person name="Han J."/>
            <person name="Lapidus A."/>
            <person name="Bruce D."/>
            <person name="Goodwin L."/>
            <person name="Pitluck S."/>
            <person name="Peters L."/>
            <person name="Kyrpides N."/>
            <person name="Mavromatis K."/>
            <person name="Ivanova N."/>
            <person name="Ovchinnikova G."/>
            <person name="Pagani I."/>
            <person name="Daligault H."/>
            <person name="Detter J.C."/>
            <person name="Han C."/>
            <person name="Land M."/>
            <person name="Hauser L."/>
            <person name="Markowitz V."/>
            <person name="Cheng J.-F."/>
            <person name="Hugenholtz P."/>
            <person name="Woyke T."/>
            <person name="Wu D."/>
            <person name="Verbarg S."/>
            <person name="Frueling A."/>
            <person name="Brambilla E."/>
            <person name="Klenk H.-P."/>
            <person name="Eisen J.A."/>
        </authorList>
    </citation>
    <scope>NUCLEOTIDE SEQUENCE</scope>
    <source>
        <strain>DSM 1100</strain>
    </source>
</reference>
<evidence type="ECO:0000313" key="2">
    <source>
        <dbReference type="EMBL" id="AEE53241.1"/>
    </source>
</evidence>
<dbReference type="PANTHER" id="PTHR23150:SF19">
    <property type="entry name" value="FORMYLGLYCINE-GENERATING ENZYME"/>
    <property type="match status" value="1"/>
</dbReference>
<dbReference type="Pfam" id="PF03781">
    <property type="entry name" value="FGE-sulfatase"/>
    <property type="match status" value="1"/>
</dbReference>
<dbReference type="InterPro" id="IPR042095">
    <property type="entry name" value="SUMF_sf"/>
</dbReference>
<name>F4KR03_HALH1</name>
<dbReference type="eggNOG" id="COG1262">
    <property type="taxonomic scope" value="Bacteria"/>
</dbReference>
<dbReference type="SUPFAM" id="SSF56436">
    <property type="entry name" value="C-type lectin-like"/>
    <property type="match status" value="1"/>
</dbReference>
<proteinExistence type="predicted"/>
<dbReference type="RefSeq" id="WP_013767775.1">
    <property type="nucleotide sequence ID" value="NC_015510.1"/>
</dbReference>
<dbReference type="OrthoDB" id="9807602at2"/>
<accession>F4KR03</accession>
<dbReference type="STRING" id="760192.Halhy_5416"/>
<dbReference type="EMBL" id="CP002691">
    <property type="protein sequence ID" value="AEE53241.1"/>
    <property type="molecule type" value="Genomic_DNA"/>
</dbReference>
<dbReference type="KEGG" id="hhy:Halhy_5416"/>
<keyword evidence="3" id="KW-1185">Reference proteome</keyword>
<sequence length="529" mass="59562">MFKNTLLNTLSYLFILLVSPIFASSGDYENRLRAAELAGDQTQVAAICKEWYQSGQYSPGVLNWNYNALMSVEKNALIFTQQESDTYPALLLQNALNVRPDVKVLGFQLLENSDYRKQLIQSKNLHWIAVEGSLLDFWNQFLSPRNQQFFQQLPIYFGVMTNKNMLVADKAKLYLTGLVLKYSVQPFDNVAVLRQNYEEHFRTDYLEFNLEPEKDPALIARLNLNYVPALVLLHRHYAATGALNKAAKVQALALHVARAAEREAEVSALFLPEKTKTPIVSAIPVKNLDKAMRVIAPRLYAAESEVTNGQYALFLQDLLKNKDFDQIAECRNSPVDWKALLPENLRNLPQEQVFKNGNPDDPESPVYNISHAAAQRYCTWITQVYNASAEKKKFKKVLFRLPTASEWESAAAGGRNDAVFPWGGPFSRNAKGCYLGNFKAIEPCGDCPDQGGESLDGGFFSVPAKSYFPNDFGLYCVVGNVAEMVQEFGICKGGSWQDPPLQAQIQTTNTYTQAQPHLGFRVFMEVIEE</sequence>
<protein>
    <submittedName>
        <fullName evidence="2">Sulphatase-modifying factor protein</fullName>
    </submittedName>
</protein>
<dbReference type="AlphaFoldDB" id="F4KR03"/>
<dbReference type="InterPro" id="IPR051043">
    <property type="entry name" value="Sulfatase_Mod_Factor_Kinase"/>
</dbReference>
<dbReference type="GO" id="GO:0120147">
    <property type="term" value="F:formylglycine-generating oxidase activity"/>
    <property type="evidence" value="ECO:0007669"/>
    <property type="project" value="TreeGrafter"/>
</dbReference>
<dbReference type="Proteomes" id="UP000008461">
    <property type="component" value="Chromosome"/>
</dbReference>
<dbReference type="InterPro" id="IPR016187">
    <property type="entry name" value="CTDL_fold"/>
</dbReference>
<evidence type="ECO:0000259" key="1">
    <source>
        <dbReference type="Pfam" id="PF03781"/>
    </source>
</evidence>
<reference evidence="2 3" key="1">
    <citation type="journal article" date="2011" name="Stand. Genomic Sci.">
        <title>Complete genome sequence of Haliscomenobacter hydrossis type strain (O).</title>
        <authorList>
            <consortium name="US DOE Joint Genome Institute (JGI-PGF)"/>
            <person name="Daligault H."/>
            <person name="Lapidus A."/>
            <person name="Zeytun A."/>
            <person name="Nolan M."/>
            <person name="Lucas S."/>
            <person name="Del Rio T.G."/>
            <person name="Tice H."/>
            <person name="Cheng J.F."/>
            <person name="Tapia R."/>
            <person name="Han C."/>
            <person name="Goodwin L."/>
            <person name="Pitluck S."/>
            <person name="Liolios K."/>
            <person name="Pagani I."/>
            <person name="Ivanova N."/>
            <person name="Huntemann M."/>
            <person name="Mavromatis K."/>
            <person name="Mikhailova N."/>
            <person name="Pati A."/>
            <person name="Chen A."/>
            <person name="Palaniappan K."/>
            <person name="Land M."/>
            <person name="Hauser L."/>
            <person name="Brambilla E.M."/>
            <person name="Rohde M."/>
            <person name="Verbarg S."/>
            <person name="Goker M."/>
            <person name="Bristow J."/>
            <person name="Eisen J.A."/>
            <person name="Markowitz V."/>
            <person name="Hugenholtz P."/>
            <person name="Kyrpides N.C."/>
            <person name="Klenk H.P."/>
            <person name="Woyke T."/>
        </authorList>
    </citation>
    <scope>NUCLEOTIDE SEQUENCE [LARGE SCALE GENOMIC DNA]</scope>
    <source>
        <strain evidence="3">ATCC 27775 / DSM 1100 / LMG 10767 / O</strain>
    </source>
</reference>
<evidence type="ECO:0000313" key="3">
    <source>
        <dbReference type="Proteomes" id="UP000008461"/>
    </source>
</evidence>
<dbReference type="Gene3D" id="3.90.1580.10">
    <property type="entry name" value="paralog of FGE (formylglycine-generating enzyme)"/>
    <property type="match status" value="1"/>
</dbReference>
<organism evidence="2 3">
    <name type="scientific">Haliscomenobacter hydrossis (strain ATCC 27775 / DSM 1100 / LMG 10767 / O)</name>
    <dbReference type="NCBI Taxonomy" id="760192"/>
    <lineage>
        <taxon>Bacteria</taxon>
        <taxon>Pseudomonadati</taxon>
        <taxon>Bacteroidota</taxon>
        <taxon>Saprospiria</taxon>
        <taxon>Saprospirales</taxon>
        <taxon>Haliscomenobacteraceae</taxon>
        <taxon>Haliscomenobacter</taxon>
    </lineage>
</organism>
<dbReference type="HOGENOM" id="CLU_514596_0_0_10"/>
<gene>
    <name evidence="2" type="ordered locus">Halhy_5416</name>
</gene>
<dbReference type="InterPro" id="IPR005532">
    <property type="entry name" value="SUMF_dom"/>
</dbReference>
<dbReference type="PANTHER" id="PTHR23150">
    <property type="entry name" value="SULFATASE MODIFYING FACTOR 1, 2"/>
    <property type="match status" value="1"/>
</dbReference>